<keyword evidence="2" id="KW-1185">Reference proteome</keyword>
<evidence type="ECO:0000313" key="2">
    <source>
        <dbReference type="Proteomes" id="UP000887116"/>
    </source>
</evidence>
<accession>A0A8X6J3V1</accession>
<comment type="caution">
    <text evidence="1">The sequence shown here is derived from an EMBL/GenBank/DDBJ whole genome shotgun (WGS) entry which is preliminary data.</text>
</comment>
<proteinExistence type="predicted"/>
<organism evidence="1 2">
    <name type="scientific">Trichonephila clavata</name>
    <name type="common">Joro spider</name>
    <name type="synonym">Nephila clavata</name>
    <dbReference type="NCBI Taxonomy" id="2740835"/>
    <lineage>
        <taxon>Eukaryota</taxon>
        <taxon>Metazoa</taxon>
        <taxon>Ecdysozoa</taxon>
        <taxon>Arthropoda</taxon>
        <taxon>Chelicerata</taxon>
        <taxon>Arachnida</taxon>
        <taxon>Araneae</taxon>
        <taxon>Araneomorphae</taxon>
        <taxon>Entelegynae</taxon>
        <taxon>Araneoidea</taxon>
        <taxon>Nephilidae</taxon>
        <taxon>Trichonephila</taxon>
    </lineage>
</organism>
<name>A0A8X6J3V1_TRICU</name>
<evidence type="ECO:0000313" key="1">
    <source>
        <dbReference type="EMBL" id="GFR18915.1"/>
    </source>
</evidence>
<gene>
    <name evidence="1" type="ORF">TNCT_611761</name>
</gene>
<reference evidence="1" key="1">
    <citation type="submission" date="2020-07" db="EMBL/GenBank/DDBJ databases">
        <title>Multicomponent nature underlies the extraordinary mechanical properties of spider dragline silk.</title>
        <authorList>
            <person name="Kono N."/>
            <person name="Nakamura H."/>
            <person name="Mori M."/>
            <person name="Yoshida Y."/>
            <person name="Ohtoshi R."/>
            <person name="Malay A.D."/>
            <person name="Moran D.A.P."/>
            <person name="Tomita M."/>
            <person name="Numata K."/>
            <person name="Arakawa K."/>
        </authorList>
    </citation>
    <scope>NUCLEOTIDE SEQUENCE</scope>
</reference>
<dbReference type="OrthoDB" id="5989194at2759"/>
<dbReference type="EMBL" id="BMAO01027689">
    <property type="protein sequence ID" value="GFR18915.1"/>
    <property type="molecule type" value="Genomic_DNA"/>
</dbReference>
<dbReference type="Proteomes" id="UP000887116">
    <property type="component" value="Unassembled WGS sequence"/>
</dbReference>
<protein>
    <submittedName>
        <fullName evidence="1">Uncharacterized protein</fullName>
    </submittedName>
</protein>
<sequence length="94" mass="10612">MAPRKFSELTVLSRHKSYTLGQITRIKKCLENVDSPLNQAGLKNKLASLSEIKGKIDVLRNKSYSVLSDEELPNFERSLDTMEEDADNLEVSLT</sequence>
<dbReference type="AlphaFoldDB" id="A0A8X6J3V1"/>